<dbReference type="InterPro" id="IPR019878">
    <property type="entry name" value="DapC_beta/gammaproteobac"/>
</dbReference>
<gene>
    <name evidence="5" type="ORF">D0544_08615</name>
</gene>
<comment type="cofactor">
    <cofactor evidence="1">
        <name>pyridoxal 5'-phosphate</name>
        <dbReference type="ChEBI" id="CHEBI:597326"/>
    </cofactor>
</comment>
<dbReference type="Gene3D" id="3.40.640.10">
    <property type="entry name" value="Type I PLP-dependent aspartate aminotransferase-like (Major domain)"/>
    <property type="match status" value="1"/>
</dbReference>
<name>A0A3P3VWL9_9GAMM</name>
<feature type="domain" description="Aminotransferase class I/classII large" evidence="4">
    <location>
        <begin position="32"/>
        <end position="392"/>
    </location>
</feature>
<keyword evidence="2 5" id="KW-0032">Aminotransferase</keyword>
<dbReference type="SUPFAM" id="SSF53383">
    <property type="entry name" value="PLP-dependent transferases"/>
    <property type="match status" value="1"/>
</dbReference>
<dbReference type="GO" id="GO:0030170">
    <property type="term" value="F:pyridoxal phosphate binding"/>
    <property type="evidence" value="ECO:0007669"/>
    <property type="project" value="InterPro"/>
</dbReference>
<dbReference type="GO" id="GO:0009089">
    <property type="term" value="P:lysine biosynthetic process via diaminopimelate"/>
    <property type="evidence" value="ECO:0007669"/>
    <property type="project" value="InterPro"/>
</dbReference>
<proteinExistence type="predicted"/>
<dbReference type="PANTHER" id="PTHR42832:SF3">
    <property type="entry name" value="L-GLUTAMINE--4-(METHYLSULFANYL)-2-OXOBUTANOATE AMINOTRANSFERASE"/>
    <property type="match status" value="1"/>
</dbReference>
<accession>A0A3P3VWL9</accession>
<dbReference type="NCBIfam" id="TIGR03538">
    <property type="entry name" value="DapC_gpp"/>
    <property type="match status" value="1"/>
</dbReference>
<evidence type="ECO:0000313" key="6">
    <source>
        <dbReference type="Proteomes" id="UP000280792"/>
    </source>
</evidence>
<dbReference type="GO" id="GO:0009016">
    <property type="term" value="F:succinyldiaminopimelate transaminase activity"/>
    <property type="evidence" value="ECO:0007669"/>
    <property type="project" value="UniProtKB-EC"/>
</dbReference>
<dbReference type="AlphaFoldDB" id="A0A3P3VWL9"/>
<evidence type="ECO:0000256" key="2">
    <source>
        <dbReference type="ARBA" id="ARBA00022576"/>
    </source>
</evidence>
<evidence type="ECO:0000256" key="3">
    <source>
        <dbReference type="ARBA" id="ARBA00022679"/>
    </source>
</evidence>
<dbReference type="InterPro" id="IPR004839">
    <property type="entry name" value="Aminotransferase_I/II_large"/>
</dbReference>
<organism evidence="5 6">
    <name type="scientific">Aestuariirhabdus litorea</name>
    <dbReference type="NCBI Taxonomy" id="2528527"/>
    <lineage>
        <taxon>Bacteria</taxon>
        <taxon>Pseudomonadati</taxon>
        <taxon>Pseudomonadota</taxon>
        <taxon>Gammaproteobacteria</taxon>
        <taxon>Oceanospirillales</taxon>
        <taxon>Aestuariirhabdaceae</taxon>
        <taxon>Aestuariirhabdus</taxon>
    </lineage>
</organism>
<evidence type="ECO:0000256" key="1">
    <source>
        <dbReference type="ARBA" id="ARBA00001933"/>
    </source>
</evidence>
<keyword evidence="6" id="KW-1185">Reference proteome</keyword>
<dbReference type="Proteomes" id="UP000280792">
    <property type="component" value="Unassembled WGS sequence"/>
</dbReference>
<dbReference type="InterPro" id="IPR015422">
    <property type="entry name" value="PyrdxlP-dep_Trfase_small"/>
</dbReference>
<dbReference type="InterPro" id="IPR050881">
    <property type="entry name" value="LL-DAP_aminotransferase"/>
</dbReference>
<dbReference type="InterPro" id="IPR015421">
    <property type="entry name" value="PyrdxlP-dep_Trfase_major"/>
</dbReference>
<comment type="caution">
    <text evidence="5">The sequence shown here is derived from an EMBL/GenBank/DDBJ whole genome shotgun (WGS) entry which is preliminary data.</text>
</comment>
<dbReference type="Gene3D" id="3.90.1150.10">
    <property type="entry name" value="Aspartate Aminotransferase, domain 1"/>
    <property type="match status" value="1"/>
</dbReference>
<dbReference type="PANTHER" id="PTHR42832">
    <property type="entry name" value="AMINO ACID AMINOTRANSFERASE"/>
    <property type="match status" value="1"/>
</dbReference>
<dbReference type="Pfam" id="PF00155">
    <property type="entry name" value="Aminotran_1_2"/>
    <property type="match status" value="1"/>
</dbReference>
<dbReference type="CDD" id="cd00609">
    <property type="entry name" value="AAT_like"/>
    <property type="match status" value="1"/>
</dbReference>
<reference evidence="5 6" key="1">
    <citation type="submission" date="2018-08" db="EMBL/GenBank/DDBJ databases">
        <authorList>
            <person name="Khan S.A."/>
        </authorList>
    </citation>
    <scope>NUCLEOTIDE SEQUENCE [LARGE SCALE GENOMIC DNA]</scope>
    <source>
        <strain evidence="5 6">GTF-13</strain>
    </source>
</reference>
<evidence type="ECO:0000313" key="5">
    <source>
        <dbReference type="EMBL" id="RRJ85113.1"/>
    </source>
</evidence>
<dbReference type="EC" id="2.6.1.17" evidence="5"/>
<dbReference type="InterPro" id="IPR015424">
    <property type="entry name" value="PyrdxlP-dep_Trfase"/>
</dbReference>
<protein>
    <submittedName>
        <fullName evidence="5">Succinyldiaminopimelate transaminase</fullName>
        <ecNumber evidence="5">2.6.1.17</ecNumber>
    </submittedName>
</protein>
<dbReference type="RefSeq" id="WP_125015542.1">
    <property type="nucleotide sequence ID" value="NZ_QWEZ01000001.1"/>
</dbReference>
<evidence type="ECO:0000259" key="4">
    <source>
        <dbReference type="Pfam" id="PF00155"/>
    </source>
</evidence>
<dbReference type="EMBL" id="QWEZ01000001">
    <property type="protein sequence ID" value="RRJ85113.1"/>
    <property type="molecule type" value="Genomic_DNA"/>
</dbReference>
<keyword evidence="3 5" id="KW-0808">Transferase</keyword>
<reference evidence="5 6" key="2">
    <citation type="submission" date="2018-12" db="EMBL/GenBank/DDBJ databases">
        <title>Simiduia agarivorans gen. nov., sp. nov., a marine, agarolytic bacterium isolated from shallow coastal water from Keelung, Taiwan.</title>
        <authorList>
            <person name="Shieh W.Y."/>
        </authorList>
    </citation>
    <scope>NUCLEOTIDE SEQUENCE [LARGE SCALE GENOMIC DNA]</scope>
    <source>
        <strain evidence="5 6">GTF-13</strain>
    </source>
</reference>
<sequence length="401" mass="44747">MNPDLSTLHPYPFEKLAKLKAGVTPPADRPHIALSIGEPKHQAPPFVTDYLAANLTGLSHYPTTLGTPELRETIGHWLQQRFKLNRAPDAASEVIPVNGTREALFSFTQALVNRHLPAPRVLMPAPFYQIYEGASLLAGAECQYLPCLEENGFLPDYEAVSETQWQQCQLLFLCSPGNPTGAVTPLATLHKLIELADRYDFVIASDECYSEIYPDEAQPPVGLLEACARLGRDDYRRCVVFHSLSKRSNLPGLRSGFVAGDASLLKPYLLYRTYHGCAMPLQHQQASILAWRDEEHVLGNRRLYRQKFAEFKAILGDLCRVELPDAGFYLWLQTPAGYSDETFARELFARQNITVLPGSYLAREVSGANPGANRVRMALVASLEECREAALRIQSFLQSND</sequence>